<evidence type="ECO:0000256" key="4">
    <source>
        <dbReference type="ARBA" id="ARBA00006335"/>
    </source>
</evidence>
<dbReference type="InterPro" id="IPR005135">
    <property type="entry name" value="Endo/exonuclease/phosphatase"/>
</dbReference>
<dbReference type="GO" id="GO:0046872">
    <property type="term" value="F:metal ion binding"/>
    <property type="evidence" value="ECO:0007669"/>
    <property type="project" value="UniProtKB-KW"/>
</dbReference>
<evidence type="ECO:0000313" key="14">
    <source>
        <dbReference type="EMBL" id="KLU83583.1"/>
    </source>
</evidence>
<evidence type="ECO:0000256" key="5">
    <source>
        <dbReference type="ARBA" id="ARBA00022692"/>
    </source>
</evidence>
<reference evidence="14" key="3">
    <citation type="submission" date="2011-03" db="EMBL/GenBank/DDBJ databases">
        <title>Annotation of Magnaporthe poae ATCC 64411.</title>
        <authorList>
            <person name="Ma L.-J."/>
            <person name="Dead R."/>
            <person name="Young S.K."/>
            <person name="Zeng Q."/>
            <person name="Gargeya S."/>
            <person name="Fitzgerald M."/>
            <person name="Haas B."/>
            <person name="Abouelleil A."/>
            <person name="Alvarado L."/>
            <person name="Arachchi H.M."/>
            <person name="Berlin A."/>
            <person name="Brown A."/>
            <person name="Chapman S.B."/>
            <person name="Chen Z."/>
            <person name="Dunbar C."/>
            <person name="Freedman E."/>
            <person name="Gearin G."/>
            <person name="Gellesch M."/>
            <person name="Goldberg J."/>
            <person name="Griggs A."/>
            <person name="Gujja S."/>
            <person name="Heiman D."/>
            <person name="Howarth C."/>
            <person name="Larson L."/>
            <person name="Lui A."/>
            <person name="MacDonald P.J.P."/>
            <person name="Mehta T."/>
            <person name="Montmayeur A."/>
            <person name="Murphy C."/>
            <person name="Neiman D."/>
            <person name="Pearson M."/>
            <person name="Priest M."/>
            <person name="Roberts A."/>
            <person name="Saif S."/>
            <person name="Shea T."/>
            <person name="Shenoy N."/>
            <person name="Sisk P."/>
            <person name="Stolte C."/>
            <person name="Sykes S."/>
            <person name="Yandava C."/>
            <person name="Wortman J."/>
            <person name="Nusbaum C."/>
            <person name="Birren B."/>
        </authorList>
    </citation>
    <scope>NUCLEOTIDE SEQUENCE</scope>
    <source>
        <strain evidence="14">ATCC 64411</strain>
    </source>
</reference>
<dbReference type="VEuPathDB" id="FungiDB:MAPG_02636"/>
<evidence type="ECO:0000256" key="7">
    <source>
        <dbReference type="ARBA" id="ARBA00022801"/>
    </source>
</evidence>
<evidence type="ECO:0000256" key="9">
    <source>
        <dbReference type="ARBA" id="ARBA00022919"/>
    </source>
</evidence>
<gene>
    <name evidence="14" type="ORF">MAPG_02636</name>
</gene>
<comment type="pathway">
    <text evidence="2">Lipid metabolism; sphingolipid metabolism.</text>
</comment>
<reference evidence="14" key="1">
    <citation type="submission" date="2010-05" db="EMBL/GenBank/DDBJ databases">
        <title>The Genome Sequence of Magnaporthe poae strain ATCC 64411.</title>
        <authorList>
            <consortium name="The Broad Institute Genome Sequencing Platform"/>
            <consortium name="Broad Institute Genome Sequencing Center for Infectious Disease"/>
            <person name="Ma L.-J."/>
            <person name="Dead R."/>
            <person name="Young S."/>
            <person name="Zeng Q."/>
            <person name="Koehrsen M."/>
            <person name="Alvarado L."/>
            <person name="Berlin A."/>
            <person name="Chapman S.B."/>
            <person name="Chen Z."/>
            <person name="Freedman E."/>
            <person name="Gellesch M."/>
            <person name="Goldberg J."/>
            <person name="Griggs A."/>
            <person name="Gujja S."/>
            <person name="Heilman E.R."/>
            <person name="Heiman D."/>
            <person name="Hepburn T."/>
            <person name="Howarth C."/>
            <person name="Jen D."/>
            <person name="Larson L."/>
            <person name="Mehta T."/>
            <person name="Neiman D."/>
            <person name="Pearson M."/>
            <person name="Roberts A."/>
            <person name="Saif S."/>
            <person name="Shea T."/>
            <person name="Shenoy N."/>
            <person name="Sisk P."/>
            <person name="Stolte C."/>
            <person name="Sykes S."/>
            <person name="Walk T."/>
            <person name="White J."/>
            <person name="Yandava C."/>
            <person name="Haas B."/>
            <person name="Nusbaum C."/>
            <person name="Birren B."/>
        </authorList>
    </citation>
    <scope>NUCLEOTIDE SEQUENCE</scope>
    <source>
        <strain evidence="14">ATCC 64411</strain>
    </source>
</reference>
<evidence type="ECO:0000259" key="13">
    <source>
        <dbReference type="Pfam" id="PF03372"/>
    </source>
</evidence>
<evidence type="ECO:0000256" key="1">
    <source>
        <dbReference type="ARBA" id="ARBA00004141"/>
    </source>
</evidence>
<keyword evidence="16" id="KW-1185">Reference proteome</keyword>
<evidence type="ECO:0000256" key="12">
    <source>
        <dbReference type="ARBA" id="ARBA00023136"/>
    </source>
</evidence>
<dbReference type="STRING" id="644358.A0A0C4DRW8"/>
<dbReference type="EMBL" id="ADBL01000648">
    <property type="status" value="NOT_ANNOTATED_CDS"/>
    <property type="molecule type" value="Genomic_DNA"/>
</dbReference>
<protein>
    <submittedName>
        <fullName evidence="14">Inositol phosphosphingolipids phospholipase C</fullName>
    </submittedName>
</protein>
<dbReference type="EMBL" id="ADBL01000649">
    <property type="status" value="NOT_ANNOTATED_CDS"/>
    <property type="molecule type" value="Genomic_DNA"/>
</dbReference>
<comment type="pathway">
    <text evidence="3">Sphingolipid metabolism.</text>
</comment>
<evidence type="ECO:0000256" key="3">
    <source>
        <dbReference type="ARBA" id="ARBA00004991"/>
    </source>
</evidence>
<comment type="subcellular location">
    <subcellularLocation>
        <location evidence="1">Membrane</location>
        <topology evidence="1">Multi-pass membrane protein</topology>
    </subcellularLocation>
</comment>
<dbReference type="GO" id="GO:0006665">
    <property type="term" value="P:sphingolipid metabolic process"/>
    <property type="evidence" value="ECO:0007669"/>
    <property type="project" value="UniProtKB-KW"/>
</dbReference>
<keyword evidence="12" id="KW-0472">Membrane</keyword>
<sequence length="207" mass="22724">MDELPTEISLVTLNCWGLRYISKWRTERIAEIGRRLAIAAPAIVALQEVWSESDYESIRLETRAVLPYGKLFHGGVVGSGLVILSRWPIEDTTLYPFPLNGCPTAVTKGDWFAAKGVACARIRYGPARHHIVEVFNTHTHAAYSDSANDRHAPHRAVQAWHFAKLLRAAADRGHLVVGLGDLNAPPQSAAASPCLLRDPLSMPCSIP</sequence>
<dbReference type="OrthoDB" id="387657at2759"/>
<name>A0A0C4DRW8_MAGP6</name>
<evidence type="ECO:0000256" key="11">
    <source>
        <dbReference type="ARBA" id="ARBA00023098"/>
    </source>
</evidence>
<keyword evidence="8" id="KW-0460">Magnesium</keyword>
<dbReference type="eggNOG" id="KOG3873">
    <property type="taxonomic scope" value="Eukaryota"/>
</dbReference>
<evidence type="ECO:0000256" key="6">
    <source>
        <dbReference type="ARBA" id="ARBA00022723"/>
    </source>
</evidence>
<evidence type="ECO:0000313" key="15">
    <source>
        <dbReference type="EnsemblFungi" id="MAPG_02636T0"/>
    </source>
</evidence>
<dbReference type="AlphaFoldDB" id="A0A0C4DRW8"/>
<keyword evidence="11" id="KW-0443">Lipid metabolism</keyword>
<dbReference type="InterPro" id="IPR036691">
    <property type="entry name" value="Endo/exonu/phosph_ase_sf"/>
</dbReference>
<dbReference type="GO" id="GO:0004767">
    <property type="term" value="F:sphingomyelin phosphodiesterase activity"/>
    <property type="evidence" value="ECO:0007669"/>
    <property type="project" value="InterPro"/>
</dbReference>
<keyword evidence="6" id="KW-0479">Metal-binding</keyword>
<feature type="domain" description="Endonuclease/exonuclease/phosphatase" evidence="13">
    <location>
        <begin position="11"/>
        <end position="189"/>
    </location>
</feature>
<accession>A0A0C4DRW8</accession>
<keyword evidence="10" id="KW-1133">Transmembrane helix</keyword>
<keyword evidence="9" id="KW-0746">Sphingolipid metabolism</keyword>
<dbReference type="SUPFAM" id="SSF56219">
    <property type="entry name" value="DNase I-like"/>
    <property type="match status" value="1"/>
</dbReference>
<keyword evidence="7" id="KW-0378">Hydrolase</keyword>
<evidence type="ECO:0000313" key="16">
    <source>
        <dbReference type="Proteomes" id="UP000011715"/>
    </source>
</evidence>
<reference evidence="16" key="2">
    <citation type="submission" date="2010-05" db="EMBL/GenBank/DDBJ databases">
        <title>The genome sequence of Magnaporthe poae strain ATCC 64411.</title>
        <authorList>
            <person name="Ma L.-J."/>
            <person name="Dead R."/>
            <person name="Young S."/>
            <person name="Zeng Q."/>
            <person name="Koehrsen M."/>
            <person name="Alvarado L."/>
            <person name="Berlin A."/>
            <person name="Chapman S.B."/>
            <person name="Chen Z."/>
            <person name="Freedman E."/>
            <person name="Gellesch M."/>
            <person name="Goldberg J."/>
            <person name="Griggs A."/>
            <person name="Gujja S."/>
            <person name="Heilman E.R."/>
            <person name="Heiman D."/>
            <person name="Hepburn T."/>
            <person name="Howarth C."/>
            <person name="Jen D."/>
            <person name="Larson L."/>
            <person name="Mehta T."/>
            <person name="Neiman D."/>
            <person name="Pearson M."/>
            <person name="Roberts A."/>
            <person name="Saif S."/>
            <person name="Shea T."/>
            <person name="Shenoy N."/>
            <person name="Sisk P."/>
            <person name="Stolte C."/>
            <person name="Sykes S."/>
            <person name="Walk T."/>
            <person name="White J."/>
            <person name="Yandava C."/>
            <person name="Haas B."/>
            <person name="Nusbaum C."/>
            <person name="Birren B."/>
        </authorList>
    </citation>
    <scope>NUCLEOTIDE SEQUENCE [LARGE SCALE GENOMIC DNA]</scope>
    <source>
        <strain evidence="16">ATCC 64411 / 73-15</strain>
    </source>
</reference>
<comment type="similarity">
    <text evidence="4">Belongs to the neutral sphingomyelinase family.</text>
</comment>
<reference evidence="15" key="4">
    <citation type="journal article" date="2015" name="G3 (Bethesda)">
        <title>Genome sequences of three phytopathogenic species of the Magnaporthaceae family of fungi.</title>
        <authorList>
            <person name="Okagaki L.H."/>
            <person name="Nunes C.C."/>
            <person name="Sailsbery J."/>
            <person name="Clay B."/>
            <person name="Brown D."/>
            <person name="John T."/>
            <person name="Oh Y."/>
            <person name="Young N."/>
            <person name="Fitzgerald M."/>
            <person name="Haas B.J."/>
            <person name="Zeng Q."/>
            <person name="Young S."/>
            <person name="Adiconis X."/>
            <person name="Fan L."/>
            <person name="Levin J.Z."/>
            <person name="Mitchell T.K."/>
            <person name="Okubara P.A."/>
            <person name="Farman M.L."/>
            <person name="Kohn L.M."/>
            <person name="Birren B."/>
            <person name="Ma L.-J."/>
            <person name="Dean R.A."/>
        </authorList>
    </citation>
    <scope>NUCLEOTIDE SEQUENCE</scope>
    <source>
        <strain evidence="15">ATCC 64411 / 73-15</strain>
    </source>
</reference>
<dbReference type="GO" id="GO:0016020">
    <property type="term" value="C:membrane"/>
    <property type="evidence" value="ECO:0007669"/>
    <property type="project" value="UniProtKB-SubCell"/>
</dbReference>
<dbReference type="Proteomes" id="UP000011715">
    <property type="component" value="Unassembled WGS sequence"/>
</dbReference>
<evidence type="ECO:0000256" key="2">
    <source>
        <dbReference type="ARBA" id="ARBA00004760"/>
    </source>
</evidence>
<dbReference type="EMBL" id="GL876967">
    <property type="protein sequence ID" value="KLU83583.1"/>
    <property type="molecule type" value="Genomic_DNA"/>
</dbReference>
<dbReference type="Pfam" id="PF03372">
    <property type="entry name" value="Exo_endo_phos"/>
    <property type="match status" value="1"/>
</dbReference>
<dbReference type="EnsemblFungi" id="MAPG_02636T0">
    <property type="protein sequence ID" value="MAPG_02636T0"/>
    <property type="gene ID" value="MAPG_02636"/>
</dbReference>
<evidence type="ECO:0000256" key="10">
    <source>
        <dbReference type="ARBA" id="ARBA00022989"/>
    </source>
</evidence>
<keyword evidence="5" id="KW-0812">Transmembrane</keyword>
<reference evidence="15" key="5">
    <citation type="submission" date="2015-06" db="UniProtKB">
        <authorList>
            <consortium name="EnsemblFungi"/>
        </authorList>
    </citation>
    <scope>IDENTIFICATION</scope>
    <source>
        <strain evidence="15">ATCC 64411</strain>
    </source>
</reference>
<evidence type="ECO:0000256" key="8">
    <source>
        <dbReference type="ARBA" id="ARBA00022842"/>
    </source>
</evidence>
<dbReference type="Gene3D" id="3.60.10.10">
    <property type="entry name" value="Endonuclease/exonuclease/phosphatase"/>
    <property type="match status" value="1"/>
</dbReference>
<proteinExistence type="inferred from homology"/>
<dbReference type="PANTHER" id="PTHR16320">
    <property type="entry name" value="SPHINGOMYELINASE FAMILY MEMBER"/>
    <property type="match status" value="1"/>
</dbReference>
<organism evidence="15 16">
    <name type="scientific">Magnaporthiopsis poae (strain ATCC 64411 / 73-15)</name>
    <name type="common">Kentucky bluegrass fungus</name>
    <name type="synonym">Magnaporthe poae</name>
    <dbReference type="NCBI Taxonomy" id="644358"/>
    <lineage>
        <taxon>Eukaryota</taxon>
        <taxon>Fungi</taxon>
        <taxon>Dikarya</taxon>
        <taxon>Ascomycota</taxon>
        <taxon>Pezizomycotina</taxon>
        <taxon>Sordariomycetes</taxon>
        <taxon>Sordariomycetidae</taxon>
        <taxon>Magnaporthales</taxon>
        <taxon>Magnaporthaceae</taxon>
        <taxon>Magnaporthiopsis</taxon>
    </lineage>
</organism>
<dbReference type="InterPro" id="IPR038772">
    <property type="entry name" value="Sph/SMPD2-like"/>
</dbReference>
<dbReference type="PANTHER" id="PTHR16320:SF24">
    <property type="entry name" value="PHOSPHODIESTERASE, PUTATIVE-RELATED"/>
    <property type="match status" value="1"/>
</dbReference>